<feature type="domain" description="Radical SAM core" evidence="1">
    <location>
        <begin position="75"/>
        <end position="233"/>
    </location>
</feature>
<dbReference type="Pfam" id="PF04055">
    <property type="entry name" value="Radical_SAM"/>
    <property type="match status" value="1"/>
</dbReference>
<sequence length="238" mass="25785">MEPQSAAFDRARTTLHSLGFPAIAPRLHAAGIGIDRAVLGGSHSVAVYPPIDSLTLLDPARAVAGLDFGTETSLYVHIPFCETRCTFCHYAVQHYKGRQPAGAANPAVHRYIEALKRELGLWAARLGDTTISSIYIGGGTPLVLEAAELRDILTTIRGACRVARDAEVCVEGSPLTITADGGRDKLQRLRADGVTRLSFGVQSFNDEVLRYAARGYKRDVPIRAAEIAAALFDNWNWI</sequence>
<accession>A0ABV7SSX9</accession>
<gene>
    <name evidence="2" type="ORF">ACFONA_06960</name>
</gene>
<reference evidence="3" key="1">
    <citation type="journal article" date="2019" name="Int. J. Syst. Evol. Microbiol.">
        <title>The Global Catalogue of Microorganisms (GCM) 10K type strain sequencing project: providing services to taxonomists for standard genome sequencing and annotation.</title>
        <authorList>
            <consortium name="The Broad Institute Genomics Platform"/>
            <consortium name="The Broad Institute Genome Sequencing Center for Infectious Disease"/>
            <person name="Wu L."/>
            <person name="Ma J."/>
        </authorList>
    </citation>
    <scope>NUCLEOTIDE SEQUENCE [LARGE SCALE GENOMIC DNA]</scope>
    <source>
        <strain evidence="3">KCTC 42739</strain>
    </source>
</reference>
<dbReference type="SFLD" id="SFLDS00029">
    <property type="entry name" value="Radical_SAM"/>
    <property type="match status" value="1"/>
</dbReference>
<evidence type="ECO:0000313" key="3">
    <source>
        <dbReference type="Proteomes" id="UP001595713"/>
    </source>
</evidence>
<evidence type="ECO:0000313" key="2">
    <source>
        <dbReference type="EMBL" id="MFC3579905.1"/>
    </source>
</evidence>
<keyword evidence="3" id="KW-1185">Reference proteome</keyword>
<name>A0ABV7SSX9_9SPHN</name>
<dbReference type="PANTHER" id="PTHR13932:SF5">
    <property type="entry name" value="RADICAL S-ADENOSYL METHIONINE DOMAIN-CONTAINING PROTEIN 1, MITOCHONDRIAL"/>
    <property type="match status" value="1"/>
</dbReference>
<dbReference type="PANTHER" id="PTHR13932">
    <property type="entry name" value="COPROPORPHYRINIGEN III OXIDASE"/>
    <property type="match status" value="1"/>
</dbReference>
<dbReference type="InterPro" id="IPR034505">
    <property type="entry name" value="Coproporphyrinogen-III_oxidase"/>
</dbReference>
<protein>
    <submittedName>
        <fullName evidence="2">Radical SAM protein</fullName>
    </submittedName>
</protein>
<dbReference type="CDD" id="cd01335">
    <property type="entry name" value="Radical_SAM"/>
    <property type="match status" value="1"/>
</dbReference>
<dbReference type="SUPFAM" id="SSF102114">
    <property type="entry name" value="Radical SAM enzymes"/>
    <property type="match status" value="1"/>
</dbReference>
<comment type="caution">
    <text evidence="2">The sequence shown here is derived from an EMBL/GenBank/DDBJ whole genome shotgun (WGS) entry which is preliminary data.</text>
</comment>
<proteinExistence type="predicted"/>
<evidence type="ECO:0000259" key="1">
    <source>
        <dbReference type="Pfam" id="PF04055"/>
    </source>
</evidence>
<dbReference type="EMBL" id="JBHRXP010000002">
    <property type="protein sequence ID" value="MFC3579905.1"/>
    <property type="molecule type" value="Genomic_DNA"/>
</dbReference>
<dbReference type="InterPro" id="IPR007197">
    <property type="entry name" value="rSAM"/>
</dbReference>
<dbReference type="RefSeq" id="WP_261293214.1">
    <property type="nucleotide sequence ID" value="NZ_JANQBK010000003.1"/>
</dbReference>
<dbReference type="InterPro" id="IPR058240">
    <property type="entry name" value="rSAM_sf"/>
</dbReference>
<dbReference type="Proteomes" id="UP001595713">
    <property type="component" value="Unassembled WGS sequence"/>
</dbReference>
<organism evidence="2 3">
    <name type="scientific">Sphingomonas hylomeconis</name>
    <dbReference type="NCBI Taxonomy" id="1395958"/>
    <lineage>
        <taxon>Bacteria</taxon>
        <taxon>Pseudomonadati</taxon>
        <taxon>Pseudomonadota</taxon>
        <taxon>Alphaproteobacteria</taxon>
        <taxon>Sphingomonadales</taxon>
        <taxon>Sphingomonadaceae</taxon>
        <taxon>Sphingomonas</taxon>
    </lineage>
</organism>